<dbReference type="PROSITE" id="PS51688">
    <property type="entry name" value="ICA"/>
    <property type="match status" value="1"/>
</dbReference>
<keyword evidence="2" id="KW-1227">Viral tail protein</keyword>
<dbReference type="Gene3D" id="1.10.10.10">
    <property type="entry name" value="Winged helix-like DNA-binding domain superfamily/Winged helix DNA-binding domain"/>
    <property type="match status" value="1"/>
</dbReference>
<evidence type="ECO:0000256" key="1">
    <source>
        <dbReference type="ARBA" id="ARBA00004328"/>
    </source>
</evidence>
<keyword evidence="6" id="KW-1185">Reference proteome</keyword>
<sequence>MNAYSKWFEVLRVGGNYNTMHYFAGTGGDTFDINFAGGYLDKAHVKAISDDGGIELSLTFITKSRVKLSRPIAKGYTVLIFRDTPKVVPLALFRDGAVMNSVNLDRNAKQAVFVAAEMLDRFDVFGSSIENSVDQISEALEIAARAENMANAASETADSAKSDAKTALDMYTLINDSVRKYSGTLVGDGSGTAIPALEDSDLNKQAQAILNRFEELGGPKGFGVVGGISSDVVVKVPSMFSTLQGAFNHLHSTYKQSTSTRKIILIESGHSPMSGIVCKYGDFSNIWIRSEDAVVNIPKLFTGGPNYLTYSNSLIHVEFAAGPVLDCLFNAQDNVGCGYLLGVGSSGNIRPGKGVRYVSQVGLLVSDGSRAIADGAIFDYAVEQGMHVTAFGDVTAAYADFGNCRGGEGSSCASVVRNSRAYLRYAKMNGSLNGYGLRTSSESTVDAYEAEFKGNYRGAMRTTKSHISAPGAVVQKGIDGACLMTNGGSVFIDRMVDETGAAVDISFFPLNSAFNVWNSYGAVFQTSSSVQAFSETGDLKSNLHDWGKGLLFGRVSGSATNEYSGRQSGDSIIKFPGSDTPALMAISRFGVGRAHIAAWDSGSGGYKQWNQLMTQLEPRAGASITLAADNAYDFGTAAFRGRIGYFAQGVQTTSDARLKSDVRPLTPSELRASSAIAKTIGVFTWLAESSDRLHVGTTVQAVIKCLEDEGLDPMQYGFVCHDSWEASEGDGFTEPREAGDIYSLRDHELYKFLVRGLEQRISNLEG</sequence>
<comment type="subcellular location">
    <subcellularLocation>
        <location evidence="1">Virion</location>
    </subcellularLocation>
</comment>
<dbReference type="InterPro" id="IPR036388">
    <property type="entry name" value="WH-like_DNA-bd_sf"/>
</dbReference>
<organism evidence="5 6">
    <name type="scientific">Aeromonas phage ZPAH7</name>
    <dbReference type="NCBI Taxonomy" id="2420320"/>
    <lineage>
        <taxon>Viruses</taxon>
        <taxon>Duplodnaviria</taxon>
        <taxon>Heunggongvirae</taxon>
        <taxon>Uroviricota</taxon>
        <taxon>Caudoviricetes</taxon>
        <taxon>Autographivirales</taxon>
        <taxon>Autonotataviridae</taxon>
        <taxon>Aerosvirus</taxon>
        <taxon>Aerosvirus ZPAH7</taxon>
    </lineage>
</organism>
<dbReference type="Pfam" id="PF13884">
    <property type="entry name" value="Peptidase_S74"/>
    <property type="match status" value="1"/>
</dbReference>
<protein>
    <submittedName>
        <fullName evidence="5">Putative tail fiber protein</fullName>
    </submittedName>
</protein>
<reference evidence="5 6" key="1">
    <citation type="submission" date="2018-09" db="EMBL/GenBank/DDBJ databases">
        <authorList>
            <person name="Islam M.S."/>
            <person name="Li J."/>
            <person name="Zhou Y."/>
        </authorList>
    </citation>
    <scope>NUCLEOTIDE SEQUENCE [LARGE SCALE GENOMIC DNA]</scope>
</reference>
<dbReference type="Proteomes" id="UP000278112">
    <property type="component" value="Segment"/>
</dbReference>
<keyword evidence="3" id="KW-0946">Virion</keyword>
<evidence type="ECO:0000256" key="2">
    <source>
        <dbReference type="ARBA" id="ARBA00022732"/>
    </source>
</evidence>
<dbReference type="InterPro" id="IPR005604">
    <property type="entry name" value="Phage_T7_tail_fibre-like_N"/>
</dbReference>
<name>A0A3S9QIB8_9CAUD</name>
<evidence type="ECO:0000256" key="3">
    <source>
        <dbReference type="ARBA" id="ARBA00022844"/>
    </source>
</evidence>
<dbReference type="Pfam" id="PF03906">
    <property type="entry name" value="Phage_T7_tail"/>
    <property type="match status" value="1"/>
</dbReference>
<evidence type="ECO:0000259" key="4">
    <source>
        <dbReference type="PROSITE" id="PS51688"/>
    </source>
</evidence>
<gene>
    <name evidence="5" type="ORF">ZPAH7_orf00007</name>
</gene>
<feature type="domain" description="Peptidase S74" evidence="4">
    <location>
        <begin position="654"/>
        <end position="766"/>
    </location>
</feature>
<dbReference type="InterPro" id="IPR030392">
    <property type="entry name" value="S74_ICA"/>
</dbReference>
<proteinExistence type="predicted"/>
<dbReference type="GO" id="GO:0098015">
    <property type="term" value="C:virus tail"/>
    <property type="evidence" value="ECO:0007669"/>
    <property type="project" value="UniProtKB-KW"/>
</dbReference>
<dbReference type="CDD" id="cd10144">
    <property type="entry name" value="Peptidase_S74_CIMCD"/>
    <property type="match status" value="1"/>
</dbReference>
<accession>A0A3S9QIB8</accession>
<evidence type="ECO:0000313" key="6">
    <source>
        <dbReference type="Proteomes" id="UP000278112"/>
    </source>
</evidence>
<evidence type="ECO:0000313" key="5">
    <source>
        <dbReference type="EMBL" id="AZQ96388.1"/>
    </source>
</evidence>
<dbReference type="EMBL" id="MH992513">
    <property type="protein sequence ID" value="AZQ96388.1"/>
    <property type="molecule type" value="Genomic_DNA"/>
</dbReference>